<protein>
    <submittedName>
        <fullName evidence="2">Uncharacterized protein</fullName>
    </submittedName>
</protein>
<name>A0A7U2FEM9_PHANO</name>
<dbReference type="AlphaFoldDB" id="A0A7U2FEM9"/>
<feature type="compositionally biased region" description="Basic and acidic residues" evidence="1">
    <location>
        <begin position="1"/>
        <end position="11"/>
    </location>
</feature>
<reference evidence="3" key="1">
    <citation type="journal article" date="2021" name="BMC Genomics">
        <title>Chromosome-level genome assembly and manually-curated proteome of model necrotroph Parastagonospora nodorum Sn15 reveals a genome-wide trove of candidate effector homologs, and redundancy of virulence-related functions within an accessory chromosome.</title>
        <authorList>
            <person name="Bertazzoni S."/>
            <person name="Jones D.A.B."/>
            <person name="Phan H.T."/>
            <person name="Tan K.-C."/>
            <person name="Hane J.K."/>
        </authorList>
    </citation>
    <scope>NUCLEOTIDE SEQUENCE [LARGE SCALE GENOMIC DNA]</scope>
    <source>
        <strain evidence="3">SN15 / ATCC MYA-4574 / FGSC 10173)</strain>
    </source>
</reference>
<evidence type="ECO:0000313" key="2">
    <source>
        <dbReference type="EMBL" id="QRD01511.1"/>
    </source>
</evidence>
<sequence length="56" mass="6359">MLFCAPEKHTSFPEAGLQKSRKHHAKQKNVPSNLFTFAPQAYAEEKGVSRRRNDSS</sequence>
<dbReference type="EMBL" id="CP069034">
    <property type="protein sequence ID" value="QRD01511.1"/>
    <property type="molecule type" value="Genomic_DNA"/>
</dbReference>
<evidence type="ECO:0000256" key="1">
    <source>
        <dbReference type="SAM" id="MobiDB-lite"/>
    </source>
</evidence>
<gene>
    <name evidence="2" type="ORF">JI435_416840</name>
</gene>
<evidence type="ECO:0000313" key="3">
    <source>
        <dbReference type="Proteomes" id="UP000663193"/>
    </source>
</evidence>
<accession>A0A7U2FEM9</accession>
<proteinExistence type="predicted"/>
<organism evidence="2 3">
    <name type="scientific">Phaeosphaeria nodorum (strain SN15 / ATCC MYA-4574 / FGSC 10173)</name>
    <name type="common">Glume blotch fungus</name>
    <name type="synonym">Parastagonospora nodorum</name>
    <dbReference type="NCBI Taxonomy" id="321614"/>
    <lineage>
        <taxon>Eukaryota</taxon>
        <taxon>Fungi</taxon>
        <taxon>Dikarya</taxon>
        <taxon>Ascomycota</taxon>
        <taxon>Pezizomycotina</taxon>
        <taxon>Dothideomycetes</taxon>
        <taxon>Pleosporomycetidae</taxon>
        <taxon>Pleosporales</taxon>
        <taxon>Pleosporineae</taxon>
        <taxon>Phaeosphaeriaceae</taxon>
        <taxon>Parastagonospora</taxon>
    </lineage>
</organism>
<dbReference type="Proteomes" id="UP000663193">
    <property type="component" value="Chromosome 12"/>
</dbReference>
<feature type="region of interest" description="Disordered" evidence="1">
    <location>
        <begin position="1"/>
        <end position="33"/>
    </location>
</feature>
<keyword evidence="3" id="KW-1185">Reference proteome</keyword>
<dbReference type="VEuPathDB" id="FungiDB:JI435_416840"/>